<dbReference type="Proteomes" id="UP001732700">
    <property type="component" value="Chromosome 7A"/>
</dbReference>
<sequence>MANPRSVHDTILHKLSLVFLTCLVLKPNCHAISRDAEKAALLSLYRYWGKPIDINWGSVMYTDQCDWDGVICTAGFVTGISLGGCKLDRQIPSDICLFKNIWLIDLSHNNISGSFPTVLFNCSSLQHLDLSYNLLVGSLPSDIHLLSKNIAYLDLSHNSISSSFPTVLLNSSSLQYLDLSYNFFVGSIPSNIHLLSKMIVYLDLGSNNLSSSVPSSICQLHGLQFLYLDNNLFESHRIHPHFGNLINLQELSMSNMNIVGEIPDTISNLTQLRILNLSSNKLSQTIPSGVWRMKHLETLDLHNNSLSGGINRQTEAPNLFKIDLSTNILTGRIPDDFCKLKNLTFLYLYDNHLSGPIPENLKQDLFFLNLSSNKLTGQIPSPLQIKRFEQSFLSNPGLCSSHNFGNLPLCTRLHLKMIAIILLVLGSAILTFIGFIVLIKIKAILSKERDNAPSLRWKLTTFQAIDFNIQDILWSLIDTNLVGSGGSGKVYKIHLDNTNCEVIAVKKILSSLREHGVLEKQFRAEIEILGSIRHTNIIKLLGYISSSESKLLIYEYMEHGSLYEWLHQKDLTNTTRQLNWPTRMSIAIDAARGLSYMHHSCSPHIAHRDMKSSNILLDLEFKAKVADFGLARNLVKAGEPESVSAMVGTFGYMAPEFGTSRKINEKIDVYSFGVVLLELTTGRHPNGGGKYENLAQWAWRQFQDEGFQLTDVIDTDILNPAYLLEVQLVFKLGIICTGTIPSSRPSMREVLQVLQR</sequence>
<protein>
    <submittedName>
        <fullName evidence="1">Uncharacterized protein</fullName>
    </submittedName>
</protein>
<evidence type="ECO:0000313" key="2">
    <source>
        <dbReference type="Proteomes" id="UP001732700"/>
    </source>
</evidence>
<reference evidence="1" key="2">
    <citation type="submission" date="2025-09" db="UniProtKB">
        <authorList>
            <consortium name="EnsemblPlants"/>
        </authorList>
    </citation>
    <scope>IDENTIFICATION</scope>
</reference>
<reference evidence="1" key="1">
    <citation type="submission" date="2021-05" db="EMBL/GenBank/DDBJ databases">
        <authorList>
            <person name="Scholz U."/>
            <person name="Mascher M."/>
            <person name="Fiebig A."/>
        </authorList>
    </citation>
    <scope>NUCLEOTIDE SEQUENCE [LARGE SCALE GENOMIC DNA]</scope>
</reference>
<dbReference type="EnsemblPlants" id="AVESA.00010b.r2.7AG1248330.1">
    <property type="protein sequence ID" value="AVESA.00010b.r2.7AG1248330.1.CDS"/>
    <property type="gene ID" value="AVESA.00010b.r2.7AG1248330"/>
</dbReference>
<accession>A0ACD6A151</accession>
<proteinExistence type="predicted"/>
<evidence type="ECO:0000313" key="1">
    <source>
        <dbReference type="EnsemblPlants" id="AVESA.00010b.r2.7AG1248330.1.CDS"/>
    </source>
</evidence>
<keyword evidence="2" id="KW-1185">Reference proteome</keyword>
<name>A0ACD6A151_AVESA</name>
<organism evidence="1 2">
    <name type="scientific">Avena sativa</name>
    <name type="common">Oat</name>
    <dbReference type="NCBI Taxonomy" id="4498"/>
    <lineage>
        <taxon>Eukaryota</taxon>
        <taxon>Viridiplantae</taxon>
        <taxon>Streptophyta</taxon>
        <taxon>Embryophyta</taxon>
        <taxon>Tracheophyta</taxon>
        <taxon>Spermatophyta</taxon>
        <taxon>Magnoliopsida</taxon>
        <taxon>Liliopsida</taxon>
        <taxon>Poales</taxon>
        <taxon>Poaceae</taxon>
        <taxon>BOP clade</taxon>
        <taxon>Pooideae</taxon>
        <taxon>Poodae</taxon>
        <taxon>Poeae</taxon>
        <taxon>Poeae Chloroplast Group 1 (Aveneae type)</taxon>
        <taxon>Aveninae</taxon>
        <taxon>Avena</taxon>
    </lineage>
</organism>